<reference evidence="1" key="1">
    <citation type="submission" date="2022-09" db="EMBL/GenBank/DDBJ databases">
        <title>Intensive care unit water sources are persistently colonized with multi-drug resistant bacteria and are the site of extensive horizontal gene transfer of antibiotic resistance genes.</title>
        <authorList>
            <person name="Diorio-Toth L."/>
        </authorList>
    </citation>
    <scope>NUCLEOTIDE SEQUENCE</scope>
    <source>
        <strain evidence="1">GD03676</strain>
    </source>
</reference>
<dbReference type="AlphaFoldDB" id="A0AA42WE17"/>
<name>A0AA42WE17_9BURK</name>
<evidence type="ECO:0000313" key="2">
    <source>
        <dbReference type="Proteomes" id="UP001161276"/>
    </source>
</evidence>
<comment type="caution">
    <text evidence="1">The sequence shown here is derived from an EMBL/GenBank/DDBJ whole genome shotgun (WGS) entry which is preliminary data.</text>
</comment>
<gene>
    <name evidence="1" type="ORF">N5K24_19235</name>
</gene>
<dbReference type="EMBL" id="JAOCKG010000008">
    <property type="protein sequence ID" value="MDH2052546.1"/>
    <property type="molecule type" value="Genomic_DNA"/>
</dbReference>
<organism evidence="1 2">
    <name type="scientific">Achromobacter marplatensis</name>
    <dbReference type="NCBI Taxonomy" id="470868"/>
    <lineage>
        <taxon>Bacteria</taxon>
        <taxon>Pseudomonadati</taxon>
        <taxon>Pseudomonadota</taxon>
        <taxon>Betaproteobacteria</taxon>
        <taxon>Burkholderiales</taxon>
        <taxon>Alcaligenaceae</taxon>
        <taxon>Achromobacter</taxon>
    </lineage>
</organism>
<evidence type="ECO:0000313" key="1">
    <source>
        <dbReference type="EMBL" id="MDH2052546.1"/>
    </source>
</evidence>
<proteinExistence type="predicted"/>
<sequence>MARGGARPGAGRKPGIPNRVTADIKALAQSYGEEAIDTLASIMRNTDTPPQARVAAVKELIERGYGKASQPIGGADDLPPIKVAAVELTDDQLASIAASSSR</sequence>
<dbReference type="Proteomes" id="UP001161276">
    <property type="component" value="Unassembled WGS sequence"/>
</dbReference>
<protein>
    <submittedName>
        <fullName evidence="1">Uncharacterized protein</fullName>
    </submittedName>
</protein>
<dbReference type="RefSeq" id="WP_280028040.1">
    <property type="nucleotide sequence ID" value="NZ_JAOCKG010000008.1"/>
</dbReference>
<accession>A0AA42WE17</accession>